<accession>A0A3S5B1A8</accession>
<dbReference type="InterPro" id="IPR011993">
    <property type="entry name" value="PH-like_dom_sf"/>
</dbReference>
<dbReference type="PANTHER" id="PTHR22902">
    <property type="entry name" value="SESQUIPEDALIAN"/>
    <property type="match status" value="1"/>
</dbReference>
<feature type="region of interest" description="Disordered" evidence="1">
    <location>
        <begin position="156"/>
        <end position="188"/>
    </location>
</feature>
<dbReference type="PROSITE" id="PS50003">
    <property type="entry name" value="PH_DOMAIN"/>
    <property type="match status" value="1"/>
</dbReference>
<dbReference type="GO" id="GO:0005769">
    <property type="term" value="C:early endosome"/>
    <property type="evidence" value="ECO:0007669"/>
    <property type="project" value="TreeGrafter"/>
</dbReference>
<dbReference type="OrthoDB" id="10261837at2759"/>
<evidence type="ECO:0000313" key="4">
    <source>
        <dbReference type="Proteomes" id="UP000784294"/>
    </source>
</evidence>
<dbReference type="AlphaFoldDB" id="A0A3S5B1A8"/>
<evidence type="ECO:0000259" key="2">
    <source>
        <dbReference type="PROSITE" id="PS50003"/>
    </source>
</evidence>
<feature type="domain" description="PH" evidence="2">
    <location>
        <begin position="17"/>
        <end position="113"/>
    </location>
</feature>
<dbReference type="SMART" id="SM00233">
    <property type="entry name" value="PH"/>
    <property type="match status" value="1"/>
</dbReference>
<dbReference type="GO" id="GO:0007032">
    <property type="term" value="P:endosome organization"/>
    <property type="evidence" value="ECO:0007669"/>
    <property type="project" value="TreeGrafter"/>
</dbReference>
<name>A0A3S5B1A8_9PLAT</name>
<reference evidence="3" key="1">
    <citation type="submission" date="2018-11" db="EMBL/GenBank/DDBJ databases">
        <authorList>
            <consortium name="Pathogen Informatics"/>
        </authorList>
    </citation>
    <scope>NUCLEOTIDE SEQUENCE</scope>
</reference>
<dbReference type="PANTHER" id="PTHR22902:SF53">
    <property type="entry name" value="INOSITOL PHOSPHATASE INTERACTING PROTEIN, ISOFORM A"/>
    <property type="match status" value="1"/>
</dbReference>
<dbReference type="GO" id="GO:0001881">
    <property type="term" value="P:receptor recycling"/>
    <property type="evidence" value="ECO:0007669"/>
    <property type="project" value="TreeGrafter"/>
</dbReference>
<dbReference type="GO" id="GO:0005802">
    <property type="term" value="C:trans-Golgi network"/>
    <property type="evidence" value="ECO:0007669"/>
    <property type="project" value="TreeGrafter"/>
</dbReference>
<organism evidence="3 4">
    <name type="scientific">Protopolystoma xenopodis</name>
    <dbReference type="NCBI Taxonomy" id="117903"/>
    <lineage>
        <taxon>Eukaryota</taxon>
        <taxon>Metazoa</taxon>
        <taxon>Spiralia</taxon>
        <taxon>Lophotrochozoa</taxon>
        <taxon>Platyhelminthes</taxon>
        <taxon>Monogenea</taxon>
        <taxon>Polyopisthocotylea</taxon>
        <taxon>Polystomatidea</taxon>
        <taxon>Polystomatidae</taxon>
        <taxon>Protopolystoma</taxon>
    </lineage>
</organism>
<dbReference type="GO" id="GO:0042147">
    <property type="term" value="P:retrograde transport, endosome to Golgi"/>
    <property type="evidence" value="ECO:0007669"/>
    <property type="project" value="TreeGrafter"/>
</dbReference>
<evidence type="ECO:0000313" key="3">
    <source>
        <dbReference type="EMBL" id="VEL10347.1"/>
    </source>
</evidence>
<dbReference type="GO" id="GO:0005829">
    <property type="term" value="C:cytosol"/>
    <property type="evidence" value="ECO:0007669"/>
    <property type="project" value="GOC"/>
</dbReference>
<comment type="caution">
    <text evidence="3">The sequence shown here is derived from an EMBL/GenBank/DDBJ whole genome shotgun (WGS) entry which is preliminary data.</text>
</comment>
<dbReference type="Gene3D" id="2.30.29.30">
    <property type="entry name" value="Pleckstrin-homology domain (PH domain)/Phosphotyrosine-binding domain (PTB)"/>
    <property type="match status" value="1"/>
</dbReference>
<sequence>MKILNEKTVLYYFKHERHDKEGTLFKTRLQKKNHFKKRYFVLCGNILAYYERRSDVEPLGVIFLEGHSIEMVDDLTFALKFPFIKEKGRDYYLRAESPELLMDWMRALSHCGTDYLIVSAEELENQLHALHSIKSAVSIFDKAEAIGISSEDHYTSASRQAASGPFIERQRGPGDSRRQNPFLSDDPSLFQTPIGSNEKILSEFLAEPNGMDHLRYLFTLSLDDLQSSCDKYFQHSLKE</sequence>
<evidence type="ECO:0000256" key="1">
    <source>
        <dbReference type="SAM" id="MobiDB-lite"/>
    </source>
</evidence>
<dbReference type="Pfam" id="PF00169">
    <property type="entry name" value="PH"/>
    <property type="match status" value="1"/>
</dbReference>
<keyword evidence="4" id="KW-1185">Reference proteome</keyword>
<dbReference type="GO" id="GO:0055037">
    <property type="term" value="C:recycling endosome"/>
    <property type="evidence" value="ECO:0007669"/>
    <property type="project" value="TreeGrafter"/>
</dbReference>
<proteinExistence type="predicted"/>
<dbReference type="Proteomes" id="UP000784294">
    <property type="component" value="Unassembled WGS sequence"/>
</dbReference>
<dbReference type="SUPFAM" id="SSF50729">
    <property type="entry name" value="PH domain-like"/>
    <property type="match status" value="1"/>
</dbReference>
<protein>
    <recommendedName>
        <fullName evidence="2">PH domain-containing protein</fullName>
    </recommendedName>
</protein>
<dbReference type="InterPro" id="IPR045188">
    <property type="entry name" value="Boi1/Boi2-like"/>
</dbReference>
<feature type="compositionally biased region" description="Basic and acidic residues" evidence="1">
    <location>
        <begin position="168"/>
        <end position="178"/>
    </location>
</feature>
<dbReference type="EMBL" id="CAAALY010008736">
    <property type="protein sequence ID" value="VEL10347.1"/>
    <property type="molecule type" value="Genomic_DNA"/>
</dbReference>
<dbReference type="InterPro" id="IPR001849">
    <property type="entry name" value="PH_domain"/>
</dbReference>
<gene>
    <name evidence="3" type="ORF">PXEA_LOCUS3787</name>
</gene>